<dbReference type="EMBL" id="JAQGDS010000008">
    <property type="protein sequence ID" value="KAJ6258765.1"/>
    <property type="molecule type" value="Genomic_DNA"/>
</dbReference>
<reference evidence="1" key="1">
    <citation type="submission" date="2023-01" db="EMBL/GenBank/DDBJ databases">
        <title>The chitinases involved in constricting ring structure development in the nematode-trapping fungus Drechslerella dactyloides.</title>
        <authorList>
            <person name="Wang R."/>
            <person name="Zhang L."/>
            <person name="Tang P."/>
            <person name="Li S."/>
            <person name="Liang L."/>
        </authorList>
    </citation>
    <scope>NUCLEOTIDE SEQUENCE</scope>
    <source>
        <strain evidence="1">YMF1.00031</strain>
    </source>
</reference>
<comment type="caution">
    <text evidence="1">The sequence shown here is derived from an EMBL/GenBank/DDBJ whole genome shotgun (WGS) entry which is preliminary data.</text>
</comment>
<evidence type="ECO:0000313" key="1">
    <source>
        <dbReference type="EMBL" id="KAJ6258765.1"/>
    </source>
</evidence>
<dbReference type="Proteomes" id="UP001221413">
    <property type="component" value="Unassembled WGS sequence"/>
</dbReference>
<accession>A0AAD6IWB0</accession>
<evidence type="ECO:0008006" key="3">
    <source>
        <dbReference type="Google" id="ProtNLM"/>
    </source>
</evidence>
<evidence type="ECO:0000313" key="2">
    <source>
        <dbReference type="Proteomes" id="UP001221413"/>
    </source>
</evidence>
<proteinExistence type="predicted"/>
<gene>
    <name evidence="1" type="ORF">Dda_6818</name>
</gene>
<dbReference type="AlphaFoldDB" id="A0AAD6IWB0"/>
<name>A0AAD6IWB0_DREDA</name>
<organism evidence="1 2">
    <name type="scientific">Drechslerella dactyloides</name>
    <name type="common">Nematode-trapping fungus</name>
    <name type="synonym">Arthrobotrys dactyloides</name>
    <dbReference type="NCBI Taxonomy" id="74499"/>
    <lineage>
        <taxon>Eukaryota</taxon>
        <taxon>Fungi</taxon>
        <taxon>Dikarya</taxon>
        <taxon>Ascomycota</taxon>
        <taxon>Pezizomycotina</taxon>
        <taxon>Orbiliomycetes</taxon>
        <taxon>Orbiliales</taxon>
        <taxon>Orbiliaceae</taxon>
        <taxon>Drechslerella</taxon>
    </lineage>
</organism>
<keyword evidence="2" id="KW-1185">Reference proteome</keyword>
<protein>
    <recommendedName>
        <fullName evidence="3">Fungal N-terminal domain-containing protein</fullName>
    </recommendedName>
</protein>
<sequence length="229" mass="24302">MAEVRGTVGSAIEVKTIQNIGVDLAAIDRILLSFKDELNRLQGQPQALLTDLEASLTNVQLAIRACTDACETFKAKTMAAASDSTQDHTTVSMNLAAKKVDAVRKMDSEIEKSFGTMNGQIQGLRIGIAAIENSDTQSGNDIKDRAAEIKNLNNCVKVCVAAIEEATEVAGNTVKIIDIRDRARVVAGVSAHIEAGGAEYGVVKITARDDARAWVGVVAAEDALKFLTS</sequence>